<dbReference type="EMBL" id="JAAEDH010000040">
    <property type="protein sequence ID" value="MBR0657539.1"/>
    <property type="molecule type" value="Genomic_DNA"/>
</dbReference>
<evidence type="ECO:0000259" key="2">
    <source>
        <dbReference type="Pfam" id="PF03795"/>
    </source>
</evidence>
<dbReference type="AlphaFoldDB" id="A0AAF1KPH2"/>
<evidence type="ECO:0000256" key="1">
    <source>
        <dbReference type="ARBA" id="ARBA00007689"/>
    </source>
</evidence>
<keyword evidence="4" id="KW-1185">Reference proteome</keyword>
<protein>
    <recommendedName>
        <fullName evidence="2">YCII-related domain-containing protein</fullName>
    </recommendedName>
</protein>
<evidence type="ECO:0000313" key="4">
    <source>
        <dbReference type="Proteomes" id="UP001196068"/>
    </source>
</evidence>
<dbReference type="PANTHER" id="PTHR35174:SF3">
    <property type="entry name" value="BLL7171 PROTEIN"/>
    <property type="match status" value="1"/>
</dbReference>
<evidence type="ECO:0000313" key="3">
    <source>
        <dbReference type="EMBL" id="MBR0657539.1"/>
    </source>
</evidence>
<comment type="similarity">
    <text evidence="1">Belongs to the YciI family.</text>
</comment>
<reference evidence="3" key="2">
    <citation type="journal article" date="2021" name="Syst. Appl. Microbiol.">
        <title>Roseomonas hellenica sp. nov., isolated from roots of wild-growing Alkanna tinctoria.</title>
        <authorList>
            <person name="Rat A."/>
            <person name="Naranjo H.D."/>
            <person name="Lebbe L."/>
            <person name="Cnockaert M."/>
            <person name="Krigas N."/>
            <person name="Grigoriadou K."/>
            <person name="Maloupa E."/>
            <person name="Willems A."/>
        </authorList>
    </citation>
    <scope>NUCLEOTIDE SEQUENCE</scope>
    <source>
        <strain evidence="3">LMG 28251</strain>
    </source>
</reference>
<dbReference type="InterPro" id="IPR011008">
    <property type="entry name" value="Dimeric_a/b-barrel"/>
</dbReference>
<comment type="caution">
    <text evidence="3">The sequence shown here is derived from an EMBL/GenBank/DDBJ whole genome shotgun (WGS) entry which is preliminary data.</text>
</comment>
<gene>
    <name evidence="3" type="ORF">GXW79_20860</name>
</gene>
<dbReference type="Proteomes" id="UP001196068">
    <property type="component" value="Unassembled WGS sequence"/>
</dbReference>
<proteinExistence type="inferred from homology"/>
<organism evidence="3 4">
    <name type="scientific">Plastoroseomonas arctica</name>
    <dbReference type="NCBI Taxonomy" id="1509237"/>
    <lineage>
        <taxon>Bacteria</taxon>
        <taxon>Pseudomonadati</taxon>
        <taxon>Pseudomonadota</taxon>
        <taxon>Alphaproteobacteria</taxon>
        <taxon>Acetobacterales</taxon>
        <taxon>Acetobacteraceae</taxon>
        <taxon>Plastoroseomonas</taxon>
    </lineage>
</organism>
<accession>A0AAF1KPH2</accession>
<dbReference type="SUPFAM" id="SSF54909">
    <property type="entry name" value="Dimeric alpha+beta barrel"/>
    <property type="match status" value="1"/>
</dbReference>
<name>A0AAF1KPH2_9PROT</name>
<dbReference type="RefSeq" id="WP_211876400.1">
    <property type="nucleotide sequence ID" value="NZ_JAAEDH010000040.1"/>
</dbReference>
<dbReference type="Gene3D" id="3.30.70.1060">
    <property type="entry name" value="Dimeric alpha+beta barrel"/>
    <property type="match status" value="1"/>
</dbReference>
<dbReference type="Pfam" id="PF03795">
    <property type="entry name" value="YCII"/>
    <property type="match status" value="1"/>
</dbReference>
<feature type="domain" description="YCII-related" evidence="2">
    <location>
        <begin position="32"/>
        <end position="116"/>
    </location>
</feature>
<dbReference type="InterPro" id="IPR005545">
    <property type="entry name" value="YCII"/>
</dbReference>
<dbReference type="PANTHER" id="PTHR35174">
    <property type="entry name" value="BLL7171 PROTEIN-RELATED"/>
    <property type="match status" value="1"/>
</dbReference>
<reference evidence="3" key="1">
    <citation type="submission" date="2020-01" db="EMBL/GenBank/DDBJ databases">
        <authorList>
            <person name="Rat A."/>
        </authorList>
    </citation>
    <scope>NUCLEOTIDE SEQUENCE</scope>
    <source>
        <strain evidence="3">LMG 28251</strain>
    </source>
</reference>
<sequence length="118" mass="12233">MQVALIFHESAEDLSARSDPARAGAYWGAWKAYVGALTEAGVVRGGNALLGPETGAVLRHRGGADQVLDGPYAETKEQLGGFLAIEVADMPAALAWAARCPCAATGAVEVRPILPMQS</sequence>